<evidence type="ECO:0000313" key="2">
    <source>
        <dbReference type="EMBL" id="OSX77828.1"/>
    </source>
</evidence>
<feature type="region of interest" description="Disordered" evidence="1">
    <location>
        <begin position="381"/>
        <end position="464"/>
    </location>
</feature>
<name>A0A1X6PAD9_PORUM</name>
<feature type="compositionally biased region" description="Low complexity" evidence="1">
    <location>
        <begin position="415"/>
        <end position="437"/>
    </location>
</feature>
<sequence>MKTLAIPVVDMLSKAVRETHAKLTTNISRFVGSRMTPASVAKIEVLLDLVEHFAIDNPTINFHLHMSGYNLHGKVFWVPIFEDQVVLDSPTKSVLSMVYRFVESADSMLSGSTTLLEKKIWRAADKSRSRNKSGSRELPSAASKLTDSSTQPSTGASSTGGAPSRAPLPSTASDDPGGASGDKLGVDDGAAVGDRGINDSATDTDDDVLLRAAPSGGRNRQSAKTCPETATAPLPVIPSRATKNVVMEFLTGSSKPLTLIRDLVPTMAKSVCRGVSVARIRVSRPWWPKTDKGKLWQQTVEVDNKLLGADDKAKGPTDGQTMVYLQRMLATRSATALERVANVLLMVDREPEAQATLIKFNLRLQRTQLRRAVSIAPLSDINVAGNTPTGQGQSAEPTGQGQLAAPAGPGPPAPAAFSPSHAARPSLAAAAAASRTAQGSDSGVGYGRHNPSIPREPQSTDTAFDQTRVREALAATKAAIEEGAAARSEATRTSAATTTAAGTAAASTAAARTATARTAAARTATARTAAASTAAARTAASRTAAARTAAARTAAARTATARTAAASTTAASTATATTTAATTAAATTAAGTMTAATTAAATTAAAAKVAAKAETDKTAAAKTAAAKTKATRMLTAMKVAAETAAAGARVAGTAAVLTAAAGVVTAEAGVAEIAAAKTAAAGVAAPGAAVVRLAVRHTVVAETTTARAASALSAAARPAAAGKAVARAAAAKTVVKGTGTAGIAAAEEAAAATSRAEHVAEGTYRRRPSTPGGAAASSTAAAPATAAAPTKRRPPAARSPTHRPPLPTPPALTPRPQPLPLPTAVVTK</sequence>
<feature type="compositionally biased region" description="Basic and acidic residues" evidence="1">
    <location>
        <begin position="755"/>
        <end position="764"/>
    </location>
</feature>
<dbReference type="InterPro" id="IPR039715">
    <property type="entry name" value="ZCCHC10"/>
</dbReference>
<proteinExistence type="predicted"/>
<dbReference type="PANTHER" id="PTHR13491">
    <property type="entry name" value="ZCCHC10 PROTEIN"/>
    <property type="match status" value="1"/>
</dbReference>
<feature type="compositionally biased region" description="Pro residues" evidence="1">
    <location>
        <begin position="802"/>
        <end position="821"/>
    </location>
</feature>
<feature type="region of interest" description="Disordered" evidence="1">
    <location>
        <begin position="753"/>
        <end position="828"/>
    </location>
</feature>
<reference evidence="2 3" key="1">
    <citation type="submission" date="2017-03" db="EMBL/GenBank/DDBJ databases">
        <title>WGS assembly of Porphyra umbilicalis.</title>
        <authorList>
            <person name="Brawley S.H."/>
            <person name="Blouin N.A."/>
            <person name="Ficko-Blean E."/>
            <person name="Wheeler G.L."/>
            <person name="Lohr M."/>
            <person name="Goodson H.V."/>
            <person name="Jenkins J.W."/>
            <person name="Blaby-Haas C.E."/>
            <person name="Helliwell K.E."/>
            <person name="Chan C."/>
            <person name="Marriage T."/>
            <person name="Bhattacharya D."/>
            <person name="Klein A.S."/>
            <person name="Badis Y."/>
            <person name="Brodie J."/>
            <person name="Cao Y."/>
            <person name="Collen J."/>
            <person name="Dittami S.M."/>
            <person name="Gachon C.M."/>
            <person name="Green B.R."/>
            <person name="Karpowicz S."/>
            <person name="Kim J.W."/>
            <person name="Kudahl U."/>
            <person name="Lin S."/>
            <person name="Michel G."/>
            <person name="Mittag M."/>
            <person name="Olson B.J."/>
            <person name="Pangilinan J."/>
            <person name="Peng Y."/>
            <person name="Qiu H."/>
            <person name="Shu S."/>
            <person name="Singer J.T."/>
            <person name="Smith A.G."/>
            <person name="Sprecher B.N."/>
            <person name="Wagner V."/>
            <person name="Wang W."/>
            <person name="Wang Z.-Y."/>
            <person name="Yan J."/>
            <person name="Yarish C."/>
            <person name="Zoeuner-Riek S."/>
            <person name="Zhuang Y."/>
            <person name="Zou Y."/>
            <person name="Lindquist E.A."/>
            <person name="Grimwood J."/>
            <person name="Barry K."/>
            <person name="Rokhsar D.S."/>
            <person name="Schmutz J."/>
            <person name="Stiller J.W."/>
            <person name="Grossman A.R."/>
            <person name="Prochnik S.E."/>
        </authorList>
    </citation>
    <scope>NUCLEOTIDE SEQUENCE [LARGE SCALE GENOMIC DNA]</scope>
    <source>
        <strain evidence="2">4086291</strain>
    </source>
</reference>
<organism evidence="2 3">
    <name type="scientific">Porphyra umbilicalis</name>
    <name type="common">Purple laver</name>
    <name type="synonym">Red alga</name>
    <dbReference type="NCBI Taxonomy" id="2786"/>
    <lineage>
        <taxon>Eukaryota</taxon>
        <taxon>Rhodophyta</taxon>
        <taxon>Bangiophyceae</taxon>
        <taxon>Bangiales</taxon>
        <taxon>Bangiaceae</taxon>
        <taxon>Porphyra</taxon>
    </lineage>
</organism>
<feature type="region of interest" description="Disordered" evidence="1">
    <location>
        <begin position="126"/>
        <end position="231"/>
    </location>
</feature>
<feature type="compositionally biased region" description="Polar residues" evidence="1">
    <location>
        <begin position="384"/>
        <end position="401"/>
    </location>
</feature>
<accession>A0A1X6PAD9</accession>
<feature type="region of interest" description="Disordered" evidence="1">
    <location>
        <begin position="483"/>
        <end position="508"/>
    </location>
</feature>
<feature type="compositionally biased region" description="Low complexity" evidence="1">
    <location>
        <begin position="769"/>
        <end position="789"/>
    </location>
</feature>
<gene>
    <name evidence="2" type="ORF">BU14_0131s0011</name>
</gene>
<evidence type="ECO:0000256" key="1">
    <source>
        <dbReference type="SAM" id="MobiDB-lite"/>
    </source>
</evidence>
<keyword evidence="3" id="KW-1185">Reference proteome</keyword>
<protein>
    <submittedName>
        <fullName evidence="2">Uncharacterized protein</fullName>
    </submittedName>
</protein>
<dbReference type="PANTHER" id="PTHR13491:SF0">
    <property type="entry name" value="ZINC FINGER CCHC DOMAIN-CONTAINING PROTEIN 10"/>
    <property type="match status" value="1"/>
</dbReference>
<feature type="compositionally biased region" description="Low complexity" evidence="1">
    <location>
        <begin position="148"/>
        <end position="167"/>
    </location>
</feature>
<dbReference type="Proteomes" id="UP000218209">
    <property type="component" value="Unassembled WGS sequence"/>
</dbReference>
<dbReference type="EMBL" id="KV918827">
    <property type="protein sequence ID" value="OSX77828.1"/>
    <property type="molecule type" value="Genomic_DNA"/>
</dbReference>
<dbReference type="AlphaFoldDB" id="A0A1X6PAD9"/>
<evidence type="ECO:0000313" key="3">
    <source>
        <dbReference type="Proteomes" id="UP000218209"/>
    </source>
</evidence>